<dbReference type="Proteomes" id="UP000567885">
    <property type="component" value="Unassembled WGS sequence"/>
</dbReference>
<sequence length="354" mass="39118">MPAATPDHALIVFDGLLGPPNLAQLYEVSGNRYGANRIENSELVTEAAVAGLSIISSKYSFSLGERDLLRLTAITDPQDPWTTAIAAATASKLLTDQLTSQELTDFITSAVLQKLLKPLFMKSSARVTTSGRPSQYVNVEDGFWPPSEAQTWKTQVPWVEATIGWAVNTSSTRLIQDHWPLFMPVLLALVEHNPIEVKTRGLKILKLFVGKCPDRVLQNTGIGRVFADVTFPLLLYLPNVTPEDQSIDILAPAYDVLVELAESTGRPGNTERRKLLDKLLRDGILAGYFHASHHARIMEVLMQKTAAIVDCLGIYSTKHLKTLWIQNASNRPPKLDEVLEQEPRLAKLFTPAST</sequence>
<proteinExistence type="inferred from homology"/>
<dbReference type="GO" id="GO:0110078">
    <property type="term" value="C:TTT Hsp90 cochaperone complex"/>
    <property type="evidence" value="ECO:0007669"/>
    <property type="project" value="InterPro"/>
</dbReference>
<dbReference type="GO" id="GO:0005829">
    <property type="term" value="C:cytosol"/>
    <property type="evidence" value="ECO:0007669"/>
    <property type="project" value="TreeGrafter"/>
</dbReference>
<comment type="similarity">
    <text evidence="1">Belongs to the TTI2 family.</text>
</comment>
<comment type="caution">
    <text evidence="2">The sequence shown here is derived from an EMBL/GenBank/DDBJ whole genome shotgun (WGS) entry which is preliminary data.</text>
</comment>
<gene>
    <name evidence="2" type="ORF">FHETE_8262</name>
</gene>
<dbReference type="PANTHER" id="PTHR32226:SF2">
    <property type="entry name" value="TELO2-INTERACTING PROTEIN 2"/>
    <property type="match status" value="1"/>
</dbReference>
<dbReference type="OrthoDB" id="6417021at2759"/>
<organism evidence="2 3">
    <name type="scientific">Fusarium heterosporum</name>
    <dbReference type="NCBI Taxonomy" id="42747"/>
    <lineage>
        <taxon>Eukaryota</taxon>
        <taxon>Fungi</taxon>
        <taxon>Dikarya</taxon>
        <taxon>Ascomycota</taxon>
        <taxon>Pezizomycotina</taxon>
        <taxon>Sordariomycetes</taxon>
        <taxon>Hypocreomycetidae</taxon>
        <taxon>Hypocreales</taxon>
        <taxon>Nectriaceae</taxon>
        <taxon>Fusarium</taxon>
        <taxon>Fusarium heterosporum species complex</taxon>
    </lineage>
</organism>
<dbReference type="Pfam" id="PF10521">
    <property type="entry name" value="Tti2"/>
    <property type="match status" value="1"/>
</dbReference>
<name>A0A8H5SZF0_FUSHE</name>
<dbReference type="AlphaFoldDB" id="A0A8H5SZF0"/>
<dbReference type="EMBL" id="JAAGWQ010000172">
    <property type="protein sequence ID" value="KAF5661856.1"/>
    <property type="molecule type" value="Genomic_DNA"/>
</dbReference>
<dbReference type="GO" id="GO:0005634">
    <property type="term" value="C:nucleus"/>
    <property type="evidence" value="ECO:0007669"/>
    <property type="project" value="TreeGrafter"/>
</dbReference>
<accession>A0A8H5SZF0</accession>
<protein>
    <submittedName>
        <fullName evidence="2">Uncharacterized protein</fullName>
    </submittedName>
</protein>
<dbReference type="InterPro" id="IPR018870">
    <property type="entry name" value="Tti2"/>
</dbReference>
<evidence type="ECO:0000313" key="2">
    <source>
        <dbReference type="EMBL" id="KAF5661856.1"/>
    </source>
</evidence>
<dbReference type="SUPFAM" id="SSF48371">
    <property type="entry name" value="ARM repeat"/>
    <property type="match status" value="1"/>
</dbReference>
<reference evidence="2 3" key="1">
    <citation type="submission" date="2020-05" db="EMBL/GenBank/DDBJ databases">
        <title>Identification and distribution of gene clusters putatively required for synthesis of sphingolipid metabolism inhibitors in phylogenetically diverse species of the filamentous fungus Fusarium.</title>
        <authorList>
            <person name="Kim H.-S."/>
            <person name="Busman M."/>
            <person name="Brown D.W."/>
            <person name="Divon H."/>
            <person name="Uhlig S."/>
            <person name="Proctor R.H."/>
        </authorList>
    </citation>
    <scope>NUCLEOTIDE SEQUENCE [LARGE SCALE GENOMIC DNA]</scope>
    <source>
        <strain evidence="2 3">NRRL 20693</strain>
    </source>
</reference>
<evidence type="ECO:0000256" key="1">
    <source>
        <dbReference type="ARBA" id="ARBA00034736"/>
    </source>
</evidence>
<dbReference type="PANTHER" id="PTHR32226">
    <property type="entry name" value="TELO2-INTERACTING PROTEIN 2"/>
    <property type="match status" value="1"/>
</dbReference>
<dbReference type="InterPro" id="IPR016024">
    <property type="entry name" value="ARM-type_fold"/>
</dbReference>
<keyword evidence="3" id="KW-1185">Reference proteome</keyword>
<evidence type="ECO:0000313" key="3">
    <source>
        <dbReference type="Proteomes" id="UP000567885"/>
    </source>
</evidence>